<keyword evidence="2" id="KW-1185">Reference proteome</keyword>
<dbReference type="GeneID" id="24438986"/>
<name>W7X9G2_TETTS</name>
<dbReference type="KEGG" id="tet:TTHERM_000442269"/>
<dbReference type="InParanoid" id="W7X9G2"/>
<organism evidence="1 2">
    <name type="scientific">Tetrahymena thermophila (strain SB210)</name>
    <dbReference type="NCBI Taxonomy" id="312017"/>
    <lineage>
        <taxon>Eukaryota</taxon>
        <taxon>Sar</taxon>
        <taxon>Alveolata</taxon>
        <taxon>Ciliophora</taxon>
        <taxon>Intramacronucleata</taxon>
        <taxon>Oligohymenophorea</taxon>
        <taxon>Hymenostomatida</taxon>
        <taxon>Tetrahymenina</taxon>
        <taxon>Tetrahymenidae</taxon>
        <taxon>Tetrahymena</taxon>
    </lineage>
</organism>
<sequence>MLFFSQLCFILTKISIQINIKIIFFKCKKLLTLMNQLMVGFLTNQLVIVNTNIIRLAMQTFLNLFFQLPFLTSSSQEFYCWHIIQYQLTIILYKMFKSAPIIIIQCLQKVDPLSQF</sequence>
<gene>
    <name evidence="1" type="ORF">TTHERM_000442269</name>
</gene>
<dbReference type="AlphaFoldDB" id="W7X9G2"/>
<dbReference type="RefSeq" id="XP_012653459.1">
    <property type="nucleotide sequence ID" value="XM_012798005.1"/>
</dbReference>
<reference evidence="2" key="1">
    <citation type="journal article" date="2006" name="PLoS Biol.">
        <title>Macronuclear genome sequence of the ciliate Tetrahymena thermophila, a model eukaryote.</title>
        <authorList>
            <person name="Eisen J.A."/>
            <person name="Coyne R.S."/>
            <person name="Wu M."/>
            <person name="Wu D."/>
            <person name="Thiagarajan M."/>
            <person name="Wortman J.R."/>
            <person name="Badger J.H."/>
            <person name="Ren Q."/>
            <person name="Amedeo P."/>
            <person name="Jones K.M."/>
            <person name="Tallon L.J."/>
            <person name="Delcher A.L."/>
            <person name="Salzberg S.L."/>
            <person name="Silva J.C."/>
            <person name="Haas B.J."/>
            <person name="Majoros W.H."/>
            <person name="Farzad M."/>
            <person name="Carlton J.M."/>
            <person name="Smith R.K. Jr."/>
            <person name="Garg J."/>
            <person name="Pearlman R.E."/>
            <person name="Karrer K.M."/>
            <person name="Sun L."/>
            <person name="Manning G."/>
            <person name="Elde N.C."/>
            <person name="Turkewitz A.P."/>
            <person name="Asai D.J."/>
            <person name="Wilkes D.E."/>
            <person name="Wang Y."/>
            <person name="Cai H."/>
            <person name="Collins K."/>
            <person name="Stewart B.A."/>
            <person name="Lee S.R."/>
            <person name="Wilamowska K."/>
            <person name="Weinberg Z."/>
            <person name="Ruzzo W.L."/>
            <person name="Wloga D."/>
            <person name="Gaertig J."/>
            <person name="Frankel J."/>
            <person name="Tsao C.-C."/>
            <person name="Gorovsky M.A."/>
            <person name="Keeling P.J."/>
            <person name="Waller R.F."/>
            <person name="Patron N.J."/>
            <person name="Cherry J.M."/>
            <person name="Stover N.A."/>
            <person name="Krieger C.J."/>
            <person name="del Toro C."/>
            <person name="Ryder H.F."/>
            <person name="Williamson S.C."/>
            <person name="Barbeau R.A."/>
            <person name="Hamilton E.P."/>
            <person name="Orias E."/>
        </authorList>
    </citation>
    <scope>NUCLEOTIDE SEQUENCE [LARGE SCALE GENOMIC DNA]</scope>
    <source>
        <strain evidence="2">SB210</strain>
    </source>
</reference>
<proteinExistence type="predicted"/>
<dbReference type="Proteomes" id="UP000009168">
    <property type="component" value="Unassembled WGS sequence"/>
</dbReference>
<protein>
    <submittedName>
        <fullName evidence="1">Uncharacterized protein</fullName>
    </submittedName>
</protein>
<evidence type="ECO:0000313" key="1">
    <source>
        <dbReference type="EMBL" id="EWS73997.1"/>
    </source>
</evidence>
<evidence type="ECO:0000313" key="2">
    <source>
        <dbReference type="Proteomes" id="UP000009168"/>
    </source>
</evidence>
<dbReference type="EMBL" id="GG662665">
    <property type="protein sequence ID" value="EWS73997.1"/>
    <property type="molecule type" value="Genomic_DNA"/>
</dbReference>
<accession>W7X9G2</accession>